<feature type="region of interest" description="Disordered" evidence="1">
    <location>
        <begin position="55"/>
        <end position="78"/>
    </location>
</feature>
<dbReference type="AlphaFoldDB" id="A0A7S2BTM7"/>
<accession>A0A7S2BTM7</accession>
<evidence type="ECO:0000256" key="1">
    <source>
        <dbReference type="SAM" id="MobiDB-lite"/>
    </source>
</evidence>
<evidence type="ECO:0000256" key="2">
    <source>
        <dbReference type="SAM" id="Phobius"/>
    </source>
</evidence>
<organism evidence="3">
    <name type="scientific">Florenciella parvula</name>
    <dbReference type="NCBI Taxonomy" id="236787"/>
    <lineage>
        <taxon>Eukaryota</taxon>
        <taxon>Sar</taxon>
        <taxon>Stramenopiles</taxon>
        <taxon>Ochrophyta</taxon>
        <taxon>Dictyochophyceae</taxon>
        <taxon>Florenciellales</taxon>
        <taxon>Florenciella</taxon>
    </lineage>
</organism>
<keyword evidence="2" id="KW-1133">Transmembrane helix</keyword>
<sequence length="135" mass="15165">MAEEEQQQGEQGGGMNSEQIEAVMAALGQECREEVEKAMIEQTEISDECKMEIQTKMAPPPQEQLPQKSRRSRLSKKAQLGLSTKKTYYDVHKTEIWEFGTGVVVMALLYAIYKVFFGGGSKKGKPKHKPKGKKN</sequence>
<protein>
    <submittedName>
        <fullName evidence="3">Uncharacterized protein</fullName>
    </submittedName>
</protein>
<gene>
    <name evidence="3" type="ORF">FPAR1323_LOCUS6179</name>
</gene>
<feature type="transmembrane region" description="Helical" evidence="2">
    <location>
        <begin position="96"/>
        <end position="117"/>
    </location>
</feature>
<dbReference type="EMBL" id="HBGT01011278">
    <property type="protein sequence ID" value="CAD9405885.1"/>
    <property type="molecule type" value="Transcribed_RNA"/>
</dbReference>
<keyword evidence="2" id="KW-0472">Membrane</keyword>
<reference evidence="3" key="1">
    <citation type="submission" date="2021-01" db="EMBL/GenBank/DDBJ databases">
        <authorList>
            <person name="Corre E."/>
            <person name="Pelletier E."/>
            <person name="Niang G."/>
            <person name="Scheremetjew M."/>
            <person name="Finn R."/>
            <person name="Kale V."/>
            <person name="Holt S."/>
            <person name="Cochrane G."/>
            <person name="Meng A."/>
            <person name="Brown T."/>
            <person name="Cohen L."/>
        </authorList>
    </citation>
    <scope>NUCLEOTIDE SEQUENCE</scope>
    <source>
        <strain evidence="3">RCC1693</strain>
    </source>
</reference>
<keyword evidence="2" id="KW-0812">Transmembrane</keyword>
<evidence type="ECO:0000313" key="3">
    <source>
        <dbReference type="EMBL" id="CAD9405885.1"/>
    </source>
</evidence>
<proteinExistence type="predicted"/>
<name>A0A7S2BTM7_9STRA</name>